<accession>A0A2D3I5N7</accession>
<reference evidence="1" key="1">
    <citation type="journal article" date="2018" name="Aquaculture">
        <title>Complete genome sequence of a white spot syndrome virus associated with a disease incursion in Australia.</title>
        <authorList>
            <person name="Oakey J."/>
            <person name="Smith C.S."/>
        </authorList>
    </citation>
    <scope>NUCLEOTIDE SEQUENCE [LARGE SCALE GENOMIC DNA]</scope>
    <source>
        <strain evidence="1">WSSV-AU</strain>
    </source>
</reference>
<protein>
    <submittedName>
        <fullName evidence="1">ORF1192</fullName>
    </submittedName>
</protein>
<name>A0A2D3I5N7_9VIRU</name>
<proteinExistence type="predicted"/>
<organism evidence="1">
    <name type="scientific">White spot syndrome virus</name>
    <dbReference type="NCBI Taxonomy" id="342409"/>
    <lineage>
        <taxon>Viruses</taxon>
        <taxon>Viruses incertae sedis</taxon>
        <taxon>Naldaviricetes</taxon>
        <taxon>Nimaviridae</taxon>
        <taxon>Whispovirus</taxon>
    </lineage>
</organism>
<dbReference type="Proteomes" id="UP000267516">
    <property type="component" value="Segment"/>
</dbReference>
<evidence type="ECO:0000313" key="1">
    <source>
        <dbReference type="EMBL" id="ATU83692.1"/>
    </source>
</evidence>
<sequence>MTIFVFRQVPVIKQSPRLQSCGNLCVYSHRRHKFFHFRMLELLCKHILLNPLSAHLYNVNTHECHQVSWESRFLPILVTPALVQIRVNIIVEQKL</sequence>
<dbReference type="EMBL" id="MF768985">
    <property type="protein sequence ID" value="ATU83692.1"/>
    <property type="molecule type" value="Genomic_DNA"/>
</dbReference>